<sequence>MRFITATVVSASLALGQQGLSLKSSCDDLINAGPLTSSLPSTVHWKLEARECTSQPENCGSPLAIQENRIQAGKPVPHKTDDADAFWGQFGHGKVEMRPYKGVVLEKYNCSLLQDFVCGLGFDGQYCNLMFAQKAGCESYDQYNNSPEHSSKCKEISSKFKDNLEREHFVMQCSGASAQPVVTWSQ</sequence>
<keyword evidence="3" id="KW-1185">Reference proteome</keyword>
<dbReference type="Proteomes" id="UP000031192">
    <property type="component" value="Unassembled WGS sequence"/>
</dbReference>
<dbReference type="HOGENOM" id="CLU_1563234_0_0_1"/>
<dbReference type="AlphaFoldDB" id="A0A0B4GUX0"/>
<evidence type="ECO:0000313" key="2">
    <source>
        <dbReference type="EMBL" id="KID83497.1"/>
    </source>
</evidence>
<organism evidence="2 3">
    <name type="scientific">Metarhizium guizhouense (strain ARSEF 977)</name>
    <dbReference type="NCBI Taxonomy" id="1276136"/>
    <lineage>
        <taxon>Eukaryota</taxon>
        <taxon>Fungi</taxon>
        <taxon>Dikarya</taxon>
        <taxon>Ascomycota</taxon>
        <taxon>Pezizomycotina</taxon>
        <taxon>Sordariomycetes</taxon>
        <taxon>Hypocreomycetidae</taxon>
        <taxon>Hypocreales</taxon>
        <taxon>Clavicipitaceae</taxon>
        <taxon>Metarhizium</taxon>
    </lineage>
</organism>
<keyword evidence="1" id="KW-0732">Signal</keyword>
<evidence type="ECO:0000313" key="3">
    <source>
        <dbReference type="Proteomes" id="UP000031192"/>
    </source>
</evidence>
<dbReference type="EMBL" id="AZNH01000059">
    <property type="protein sequence ID" value="KID83497.1"/>
    <property type="molecule type" value="Genomic_DNA"/>
</dbReference>
<name>A0A0B4GUX0_METGA</name>
<feature type="signal peptide" evidence="1">
    <location>
        <begin position="1"/>
        <end position="16"/>
    </location>
</feature>
<reference evidence="2 3" key="1">
    <citation type="journal article" date="2014" name="Proc. Natl. Acad. Sci. U.S.A.">
        <title>Trajectory and genomic determinants of fungal-pathogen speciation and host adaptation.</title>
        <authorList>
            <person name="Hu X."/>
            <person name="Xiao G."/>
            <person name="Zheng P."/>
            <person name="Shang Y."/>
            <person name="Su Y."/>
            <person name="Zhang X."/>
            <person name="Liu X."/>
            <person name="Zhan S."/>
            <person name="St Leger R.J."/>
            <person name="Wang C."/>
        </authorList>
    </citation>
    <scope>NUCLEOTIDE SEQUENCE [LARGE SCALE GENOMIC DNA]</scope>
    <source>
        <strain evidence="2 3">ARSEF 977</strain>
    </source>
</reference>
<proteinExistence type="predicted"/>
<gene>
    <name evidence="2" type="ORF">MGU_09283</name>
</gene>
<feature type="chain" id="PRO_5002103579" evidence="1">
    <location>
        <begin position="17"/>
        <end position="186"/>
    </location>
</feature>
<accession>A0A0B4GUX0</accession>
<evidence type="ECO:0000256" key="1">
    <source>
        <dbReference type="SAM" id="SignalP"/>
    </source>
</evidence>
<comment type="caution">
    <text evidence="2">The sequence shown here is derived from an EMBL/GenBank/DDBJ whole genome shotgun (WGS) entry which is preliminary data.</text>
</comment>
<protein>
    <submittedName>
        <fullName evidence="2">Uncharacterized protein</fullName>
    </submittedName>
</protein>